<gene>
    <name evidence="1" type="ORF">ALO40_102138</name>
</gene>
<dbReference type="AlphaFoldDB" id="A0A0Q0EKF0"/>
<name>A0A0Q0EKF0_9PSED</name>
<sequence>MENTSNTIRNDRIKVVTATHGVLKEIALNPVSVTRCARRTAQNHCFFVRLAYKCSVVSL</sequence>
<reference evidence="1 2" key="1">
    <citation type="submission" date="2015-09" db="EMBL/GenBank/DDBJ databases">
        <title>Genome announcement of multiple Pseudomonas syringae strains.</title>
        <authorList>
            <person name="Thakur S."/>
            <person name="Wang P.W."/>
            <person name="Gong Y."/>
            <person name="Weir B.S."/>
            <person name="Guttman D.S."/>
        </authorList>
    </citation>
    <scope>NUCLEOTIDE SEQUENCE [LARGE SCALE GENOMIC DNA]</scope>
    <source>
        <strain evidence="1 2">ICMP3963</strain>
    </source>
</reference>
<protein>
    <submittedName>
        <fullName evidence="1">Uncharacterized protein</fullName>
    </submittedName>
</protein>
<organism evidence="1 2">
    <name type="scientific">Pseudomonas syringae pv. viburni</name>
    <dbReference type="NCBI Taxonomy" id="251703"/>
    <lineage>
        <taxon>Bacteria</taxon>
        <taxon>Pseudomonadati</taxon>
        <taxon>Pseudomonadota</taxon>
        <taxon>Gammaproteobacteria</taxon>
        <taxon>Pseudomonadales</taxon>
        <taxon>Pseudomonadaceae</taxon>
        <taxon>Pseudomonas</taxon>
    </lineage>
</organism>
<comment type="caution">
    <text evidence="1">The sequence shown here is derived from an EMBL/GenBank/DDBJ whole genome shotgun (WGS) entry which is preliminary data.</text>
</comment>
<dbReference type="EMBL" id="LJRR01000246">
    <property type="protein sequence ID" value="KPZ14765.1"/>
    <property type="molecule type" value="Genomic_DNA"/>
</dbReference>
<evidence type="ECO:0000313" key="2">
    <source>
        <dbReference type="Proteomes" id="UP000050317"/>
    </source>
</evidence>
<proteinExistence type="predicted"/>
<evidence type="ECO:0000313" key="1">
    <source>
        <dbReference type="EMBL" id="KPZ14765.1"/>
    </source>
</evidence>
<accession>A0A0Q0EKF0</accession>
<dbReference type="PATRIC" id="fig|251703.9.peg.754"/>
<dbReference type="Proteomes" id="UP000050317">
    <property type="component" value="Unassembled WGS sequence"/>
</dbReference>